<evidence type="ECO:0000313" key="3">
    <source>
        <dbReference type="Proteomes" id="UP000491181"/>
    </source>
</evidence>
<accession>A0A7J0A889</accession>
<sequence>MNVLEYYLKISRITTHHTLIKLLTKRETMSGIAFSFHLYNIFDDYLMRIYHSVTQCIYILIHHFIKIIIVIPTVLSLPCRTCPFSVSVNNGSPVYNLLDRWCR</sequence>
<reference evidence="2 3" key="1">
    <citation type="journal article" date="2020" name="Microbiome">
        <title>Single-cell genomics of uncultured bacteria reveals dietary fiber responders in the mouse gut microbiota.</title>
        <authorList>
            <person name="Chijiiwa R."/>
            <person name="Hosokawa M."/>
            <person name="Kogawa M."/>
            <person name="Nishikawa Y."/>
            <person name="Ide K."/>
            <person name="Sakanashi C."/>
            <person name="Takahashi K."/>
            <person name="Takeyama H."/>
        </authorList>
    </citation>
    <scope>NUCLEOTIDE SEQUENCE [LARGE SCALE GENOMIC DNA]</scope>
    <source>
        <strain evidence="2">IMSAGC_001</strain>
    </source>
</reference>
<dbReference type="AlphaFoldDB" id="A0A7J0A889"/>
<feature type="transmembrane region" description="Helical" evidence="1">
    <location>
        <begin position="56"/>
        <end position="77"/>
    </location>
</feature>
<organism evidence="2 3">
    <name type="scientific">Bacteroides acidifaciens</name>
    <dbReference type="NCBI Taxonomy" id="85831"/>
    <lineage>
        <taxon>Bacteria</taxon>
        <taxon>Pseudomonadati</taxon>
        <taxon>Bacteroidota</taxon>
        <taxon>Bacteroidia</taxon>
        <taxon>Bacteroidales</taxon>
        <taxon>Bacteroidaceae</taxon>
        <taxon>Bacteroides</taxon>
    </lineage>
</organism>
<protein>
    <submittedName>
        <fullName evidence="2">Uncharacterized protein</fullName>
    </submittedName>
</protein>
<dbReference type="Proteomes" id="UP000491181">
    <property type="component" value="Unassembled WGS sequence"/>
</dbReference>
<evidence type="ECO:0000256" key="1">
    <source>
        <dbReference type="SAM" id="Phobius"/>
    </source>
</evidence>
<gene>
    <name evidence="2" type="ORF">IMSAGC001_03838</name>
</gene>
<keyword evidence="1" id="KW-0472">Membrane</keyword>
<proteinExistence type="predicted"/>
<comment type="caution">
    <text evidence="2">The sequence shown here is derived from an EMBL/GenBank/DDBJ whole genome shotgun (WGS) entry which is preliminary data.</text>
</comment>
<name>A0A7J0A889_9BACE</name>
<keyword evidence="1" id="KW-1133">Transmembrane helix</keyword>
<dbReference type="EMBL" id="BLLS01000202">
    <property type="protein sequence ID" value="GFH88396.1"/>
    <property type="molecule type" value="Genomic_DNA"/>
</dbReference>
<evidence type="ECO:0000313" key="2">
    <source>
        <dbReference type="EMBL" id="GFH88396.1"/>
    </source>
</evidence>
<keyword evidence="1" id="KW-0812">Transmembrane</keyword>